<evidence type="ECO:0000313" key="3">
    <source>
        <dbReference type="EMBL" id="CAD8671587.1"/>
    </source>
</evidence>
<dbReference type="Pfam" id="PF13537">
    <property type="entry name" value="GATase_7"/>
    <property type="match status" value="1"/>
</dbReference>
<feature type="region of interest" description="Disordered" evidence="1">
    <location>
        <begin position="175"/>
        <end position="194"/>
    </location>
</feature>
<dbReference type="CDD" id="cd00352">
    <property type="entry name" value="Gn_AT_II"/>
    <property type="match status" value="1"/>
</dbReference>
<dbReference type="AlphaFoldDB" id="A0A7S0RAD8"/>
<dbReference type="EMBL" id="HBFA01021506">
    <property type="protein sequence ID" value="CAD8671587.1"/>
    <property type="molecule type" value="Transcribed_RNA"/>
</dbReference>
<sequence>MLCVLKATKYKQLSDPLALENLPDSRPEDDRQRAHGQCKIYELSANGGGVAVELPSLAQRRRSTGGFPICSVGKMDDATGCAVVACSRLIRKMSDKVIQRAVERPTMASGDLSGGHVVDAEIILSHINSKLAQARWAKANTVLAGLRRLKGLGGLGGAAKGAVKQGARRASVTDVAPHIQGEATSPKPDEGPKIQKGLIDKDCKALCQDFTGAFAFAFVDASRNYVLCARSSDGIAPLFWYWDEKHGLALTSEIEVLPEELLQQRRKKRAFFGEVPPGHYYLGSCDKSPEGLFKCFDAGGDLAVVLDGRITAVDNECQRRLSQLQLEDELEQALEMDADTFNGKNKADSKPASTVASPTGDAGYSALADVPTVTVI</sequence>
<evidence type="ECO:0000256" key="1">
    <source>
        <dbReference type="SAM" id="MobiDB-lite"/>
    </source>
</evidence>
<proteinExistence type="predicted"/>
<dbReference type="InterPro" id="IPR029055">
    <property type="entry name" value="Ntn_hydrolases_N"/>
</dbReference>
<dbReference type="SUPFAM" id="SSF56235">
    <property type="entry name" value="N-terminal nucleophile aminohydrolases (Ntn hydrolases)"/>
    <property type="match status" value="1"/>
</dbReference>
<reference evidence="3" key="1">
    <citation type="submission" date="2021-01" db="EMBL/GenBank/DDBJ databases">
        <authorList>
            <person name="Corre E."/>
            <person name="Pelletier E."/>
            <person name="Niang G."/>
            <person name="Scheremetjew M."/>
            <person name="Finn R."/>
            <person name="Kale V."/>
            <person name="Holt S."/>
            <person name="Cochrane G."/>
            <person name="Meng A."/>
            <person name="Brown T."/>
            <person name="Cohen L."/>
        </authorList>
    </citation>
    <scope>NUCLEOTIDE SEQUENCE</scope>
    <source>
        <strain evidence="3">CCMP722</strain>
    </source>
</reference>
<name>A0A7S0RAD8_9CHLO</name>
<gene>
    <name evidence="3" type="ORF">POBO1169_LOCUS10952</name>
</gene>
<evidence type="ECO:0000259" key="2">
    <source>
        <dbReference type="Pfam" id="PF13537"/>
    </source>
</evidence>
<dbReference type="Gene3D" id="3.60.20.10">
    <property type="entry name" value="Glutamine Phosphoribosylpyrophosphate, subunit 1, domain 1"/>
    <property type="match status" value="1"/>
</dbReference>
<feature type="region of interest" description="Disordered" evidence="1">
    <location>
        <begin position="340"/>
        <end position="360"/>
    </location>
</feature>
<dbReference type="InterPro" id="IPR017932">
    <property type="entry name" value="GATase_2_dom"/>
</dbReference>
<accession>A0A7S0RAD8</accession>
<protein>
    <recommendedName>
        <fullName evidence="2">Glutamine amidotransferase type-2 domain-containing protein</fullName>
    </recommendedName>
</protein>
<organism evidence="3">
    <name type="scientific">Pyramimonas obovata</name>
    <dbReference type="NCBI Taxonomy" id="1411642"/>
    <lineage>
        <taxon>Eukaryota</taxon>
        <taxon>Viridiplantae</taxon>
        <taxon>Chlorophyta</taxon>
        <taxon>Pyramimonadophyceae</taxon>
        <taxon>Pyramimonadales</taxon>
        <taxon>Pyramimonadaceae</taxon>
        <taxon>Pyramimonas</taxon>
        <taxon>Pyramimonas incertae sedis</taxon>
    </lineage>
</organism>
<feature type="domain" description="Glutamine amidotransferase type-2" evidence="2">
    <location>
        <begin position="201"/>
        <end position="257"/>
    </location>
</feature>